<gene>
    <name evidence="1" type="ORF">HK414_15220</name>
</gene>
<reference evidence="1 2" key="1">
    <citation type="submission" date="2020-05" db="EMBL/GenBank/DDBJ databases">
        <title>Ramlibacter rhizophilus sp. nov., isolated from rhizosphere soil of national flower Mugunghwa from South Korea.</title>
        <authorList>
            <person name="Zheng-Fei Y."/>
            <person name="Huan T."/>
        </authorList>
    </citation>
    <scope>NUCLEOTIDE SEQUENCE [LARGE SCALE GENOMIC DNA]</scope>
    <source>
        <strain evidence="1 2">H242</strain>
    </source>
</reference>
<organism evidence="1 2">
    <name type="scientific">Ramlibacter terrae</name>
    <dbReference type="NCBI Taxonomy" id="2732511"/>
    <lineage>
        <taxon>Bacteria</taxon>
        <taxon>Pseudomonadati</taxon>
        <taxon>Pseudomonadota</taxon>
        <taxon>Betaproteobacteria</taxon>
        <taxon>Burkholderiales</taxon>
        <taxon>Comamonadaceae</taxon>
        <taxon>Ramlibacter</taxon>
    </lineage>
</organism>
<keyword evidence="2" id="KW-1185">Reference proteome</keyword>
<sequence length="49" mass="5961">MAVIFSDITQRLLAEQDLRRLAEELAQINKRKTEFWRRWRTSCAIRSRP</sequence>
<accession>A0ABX6P354</accession>
<evidence type="ECO:0000313" key="1">
    <source>
        <dbReference type="EMBL" id="QJW84551.1"/>
    </source>
</evidence>
<protein>
    <recommendedName>
        <fullName evidence="3">PAC domain-containing protein</fullName>
    </recommendedName>
</protein>
<dbReference type="EMBL" id="CP053418">
    <property type="protein sequence ID" value="QJW84551.1"/>
    <property type="molecule type" value="Genomic_DNA"/>
</dbReference>
<dbReference type="Proteomes" id="UP000500826">
    <property type="component" value="Chromosome"/>
</dbReference>
<evidence type="ECO:0008006" key="3">
    <source>
        <dbReference type="Google" id="ProtNLM"/>
    </source>
</evidence>
<evidence type="ECO:0000313" key="2">
    <source>
        <dbReference type="Proteomes" id="UP000500826"/>
    </source>
</evidence>
<name>A0ABX6P354_9BURK</name>
<proteinExistence type="predicted"/>